<proteinExistence type="predicted"/>
<keyword evidence="3" id="KW-1185">Reference proteome</keyword>
<feature type="compositionally biased region" description="Polar residues" evidence="1">
    <location>
        <begin position="164"/>
        <end position="175"/>
    </location>
</feature>
<feature type="non-terminal residue" evidence="2">
    <location>
        <position position="183"/>
    </location>
</feature>
<feature type="region of interest" description="Disordered" evidence="1">
    <location>
        <begin position="1"/>
        <end position="23"/>
    </location>
</feature>
<comment type="caution">
    <text evidence="2">The sequence shown here is derived from an EMBL/GenBank/DDBJ whole genome shotgun (WGS) entry which is preliminary data.</text>
</comment>
<dbReference type="Proteomes" id="UP001200034">
    <property type="component" value="Unassembled WGS sequence"/>
</dbReference>
<feature type="region of interest" description="Disordered" evidence="1">
    <location>
        <begin position="163"/>
        <end position="183"/>
    </location>
</feature>
<evidence type="ECO:0000256" key="1">
    <source>
        <dbReference type="SAM" id="MobiDB-lite"/>
    </source>
</evidence>
<sequence length="183" mass="21430">SLMDISSSSDMPNYCDKPQQSHHRQGDIERIVLRTLEELKYKCSFKDVDELKLMRLIVPKVLRELQVHEQLQEELQSIKQTLNSYIQHSKTVSEDIAEIFLDLHNIYSKLEKLDKADKRERKLKQDKKFMKRIREAEDYLESKKHYIANDVAEFAGSSIKAPFATSSQSDEASTCETRHAEKR</sequence>
<evidence type="ECO:0000313" key="3">
    <source>
        <dbReference type="Proteomes" id="UP001200034"/>
    </source>
</evidence>
<dbReference type="EMBL" id="JAJJHW010001127">
    <property type="protein sequence ID" value="KAH8377887.1"/>
    <property type="molecule type" value="Genomic_DNA"/>
</dbReference>
<feature type="non-terminal residue" evidence="2">
    <location>
        <position position="1"/>
    </location>
</feature>
<protein>
    <submittedName>
        <fullName evidence="2">Uncharacterized protein</fullName>
    </submittedName>
</protein>
<gene>
    <name evidence="2" type="ORF">KR093_007716</name>
</gene>
<name>A0AAD4K5C2_9MUSC</name>
<reference evidence="2" key="1">
    <citation type="journal article" date="2021" name="Mol. Ecol. Resour.">
        <title>Phylogenomic analyses of the genus Drosophila reveals genomic signals of climate adaptation.</title>
        <authorList>
            <person name="Li F."/>
            <person name="Rane R.V."/>
            <person name="Luria V."/>
            <person name="Xiong Z."/>
            <person name="Chen J."/>
            <person name="Li Z."/>
            <person name="Catullo R.A."/>
            <person name="Griffin P.C."/>
            <person name="Schiffer M."/>
            <person name="Pearce S."/>
            <person name="Lee S.F."/>
            <person name="McElroy K."/>
            <person name="Stocker A."/>
            <person name="Shirriffs J."/>
            <person name="Cockerell F."/>
            <person name="Coppin C."/>
            <person name="Sgro C.M."/>
            <person name="Karger A."/>
            <person name="Cain J.W."/>
            <person name="Weber J.A."/>
            <person name="Santpere G."/>
            <person name="Kirschner M.W."/>
            <person name="Hoffmann A.A."/>
            <person name="Oakeshott J.G."/>
            <person name="Zhang G."/>
        </authorList>
    </citation>
    <scope>NUCLEOTIDE SEQUENCE</scope>
    <source>
        <strain evidence="2">BGI-SZ-2011g</strain>
    </source>
</reference>
<organism evidence="2 3">
    <name type="scientific">Drosophila rubida</name>
    <dbReference type="NCBI Taxonomy" id="30044"/>
    <lineage>
        <taxon>Eukaryota</taxon>
        <taxon>Metazoa</taxon>
        <taxon>Ecdysozoa</taxon>
        <taxon>Arthropoda</taxon>
        <taxon>Hexapoda</taxon>
        <taxon>Insecta</taxon>
        <taxon>Pterygota</taxon>
        <taxon>Neoptera</taxon>
        <taxon>Endopterygota</taxon>
        <taxon>Diptera</taxon>
        <taxon>Brachycera</taxon>
        <taxon>Muscomorpha</taxon>
        <taxon>Ephydroidea</taxon>
        <taxon>Drosophilidae</taxon>
        <taxon>Drosophila</taxon>
    </lineage>
</organism>
<feature type="compositionally biased region" description="Polar residues" evidence="1">
    <location>
        <begin position="1"/>
        <end position="11"/>
    </location>
</feature>
<accession>A0AAD4K5C2</accession>
<evidence type="ECO:0000313" key="2">
    <source>
        <dbReference type="EMBL" id="KAH8377887.1"/>
    </source>
</evidence>
<dbReference type="AlphaFoldDB" id="A0AAD4K5C2"/>